<protein>
    <submittedName>
        <fullName evidence="2">Uncharacterized protein</fullName>
    </submittedName>
</protein>
<gene>
    <name evidence="2" type="ordered locus">Mboo_1897</name>
</gene>
<dbReference type="KEGG" id="mbn:Mboo_1897"/>
<dbReference type="EMBL" id="CP000780">
    <property type="protein sequence ID" value="ABS56412.1"/>
    <property type="molecule type" value="Genomic_DNA"/>
</dbReference>
<keyword evidence="1" id="KW-0812">Transmembrane</keyword>
<dbReference type="AlphaFoldDB" id="A7I9K1"/>
<proteinExistence type="predicted"/>
<organism evidence="2 3">
    <name type="scientific">Methanoregula boonei (strain DSM 21154 / JCM 14090 / 6A8)</name>
    <dbReference type="NCBI Taxonomy" id="456442"/>
    <lineage>
        <taxon>Archaea</taxon>
        <taxon>Methanobacteriati</taxon>
        <taxon>Methanobacteriota</taxon>
        <taxon>Stenosarchaea group</taxon>
        <taxon>Methanomicrobia</taxon>
        <taxon>Methanomicrobiales</taxon>
        <taxon>Methanoregulaceae</taxon>
        <taxon>Methanoregula</taxon>
    </lineage>
</organism>
<dbReference type="GeneID" id="5410739"/>
<dbReference type="OrthoDB" id="110609at2157"/>
<sequence precursor="true">MGTKKQAEKSQKMWIKVIAVIVGVVFVVLMVVSAMGSSWISSLATIKPGDTVQIDYTFKNAQGAPILTSSSQLYLQLAKEGSGVLYAKPLTITANQTYSDSVYPIAFYTPTNGWSTDNQFALFRDEFNAISSGVVGMKANSQKTISLDSTKPMTQFWSKDQLSAGNMSLSSISVGDYLNMGVSSNPYASEDNSTPTYVRIAQVTNKTADGVTIDFSYPTVDITVDSINSASS</sequence>
<dbReference type="HOGENOM" id="CLU_1136068_0_0_2"/>
<reference evidence="3" key="1">
    <citation type="journal article" date="2015" name="Microbiology">
        <title>Genome of Methanoregula boonei 6A8 reveals adaptations to oligotrophic peatland environments.</title>
        <authorList>
            <person name="Braeuer S."/>
            <person name="Cadillo-Quiroz H."/>
            <person name="Kyrpides N."/>
            <person name="Woyke T."/>
            <person name="Goodwin L."/>
            <person name="Detter C."/>
            <person name="Podell S."/>
            <person name="Yavitt J.B."/>
            <person name="Zinder S.H."/>
        </authorList>
    </citation>
    <scope>NUCLEOTIDE SEQUENCE [LARGE SCALE GENOMIC DNA]</scope>
    <source>
        <strain evidence="3">DSM 21154 / JCM 14090 / 6A8</strain>
    </source>
</reference>
<name>A7I9K1_METB6</name>
<keyword evidence="1" id="KW-0472">Membrane</keyword>
<evidence type="ECO:0000313" key="2">
    <source>
        <dbReference type="EMBL" id="ABS56412.1"/>
    </source>
</evidence>
<dbReference type="RefSeq" id="WP_012107465.1">
    <property type="nucleotide sequence ID" value="NC_009712.1"/>
</dbReference>
<evidence type="ECO:0000313" key="3">
    <source>
        <dbReference type="Proteomes" id="UP000002408"/>
    </source>
</evidence>
<keyword evidence="3" id="KW-1185">Reference proteome</keyword>
<dbReference type="Proteomes" id="UP000002408">
    <property type="component" value="Chromosome"/>
</dbReference>
<feature type="transmembrane region" description="Helical" evidence="1">
    <location>
        <begin position="14"/>
        <end position="40"/>
    </location>
</feature>
<dbReference type="eggNOG" id="arCOG05309">
    <property type="taxonomic scope" value="Archaea"/>
</dbReference>
<accession>A7I9K1</accession>
<evidence type="ECO:0000256" key="1">
    <source>
        <dbReference type="SAM" id="Phobius"/>
    </source>
</evidence>
<keyword evidence="1" id="KW-1133">Transmembrane helix</keyword>